<protein>
    <submittedName>
        <fullName evidence="5">ABC transporter substrate-binding protein</fullName>
    </submittedName>
</protein>
<organism evidence="5 6">
    <name type="scientific">Amycolatopsis albispora</name>
    <dbReference type="NCBI Taxonomy" id="1804986"/>
    <lineage>
        <taxon>Bacteria</taxon>
        <taxon>Bacillati</taxon>
        <taxon>Actinomycetota</taxon>
        <taxon>Actinomycetes</taxon>
        <taxon>Pseudonocardiales</taxon>
        <taxon>Pseudonocardiaceae</taxon>
        <taxon>Amycolatopsis</taxon>
    </lineage>
</organism>
<evidence type="ECO:0000313" key="5">
    <source>
        <dbReference type="EMBL" id="AXB43171.1"/>
    </source>
</evidence>
<comment type="similarity">
    <text evidence="1">Belongs to the leucine-binding protein family.</text>
</comment>
<keyword evidence="6" id="KW-1185">Reference proteome</keyword>
<dbReference type="Pfam" id="PF13458">
    <property type="entry name" value="Peripla_BP_6"/>
    <property type="match status" value="1"/>
</dbReference>
<feature type="domain" description="Leucine-binding protein" evidence="4">
    <location>
        <begin position="46"/>
        <end position="400"/>
    </location>
</feature>
<dbReference type="Gene3D" id="3.40.50.2300">
    <property type="match status" value="2"/>
</dbReference>
<dbReference type="InterPro" id="IPR028082">
    <property type="entry name" value="Peripla_BP_I"/>
</dbReference>
<evidence type="ECO:0000256" key="3">
    <source>
        <dbReference type="SAM" id="SignalP"/>
    </source>
</evidence>
<dbReference type="EMBL" id="CP015163">
    <property type="protein sequence ID" value="AXB43171.1"/>
    <property type="molecule type" value="Genomic_DNA"/>
</dbReference>
<dbReference type="RefSeq" id="WP_113692415.1">
    <property type="nucleotide sequence ID" value="NZ_CP015163.1"/>
</dbReference>
<accession>A0A344L547</accession>
<proteinExistence type="inferred from homology"/>
<dbReference type="InterPro" id="IPR028081">
    <property type="entry name" value="Leu-bd"/>
</dbReference>
<dbReference type="PROSITE" id="PS51257">
    <property type="entry name" value="PROKAR_LIPOPROTEIN"/>
    <property type="match status" value="1"/>
</dbReference>
<dbReference type="SUPFAM" id="SSF53822">
    <property type="entry name" value="Periplasmic binding protein-like I"/>
    <property type="match status" value="1"/>
</dbReference>
<dbReference type="PANTHER" id="PTHR47235">
    <property type="entry name" value="BLR6548 PROTEIN"/>
    <property type="match status" value="1"/>
</dbReference>
<dbReference type="OrthoDB" id="26870at2"/>
<evidence type="ECO:0000313" key="6">
    <source>
        <dbReference type="Proteomes" id="UP000250434"/>
    </source>
</evidence>
<dbReference type="CDD" id="cd06343">
    <property type="entry name" value="PBP1_ABC_ligand_binding-like"/>
    <property type="match status" value="1"/>
</dbReference>
<evidence type="ECO:0000256" key="2">
    <source>
        <dbReference type="ARBA" id="ARBA00022729"/>
    </source>
</evidence>
<sequence>MKRTTVLAAALAAALTLASCSGAGEQQTGDTADAGAAPGVTDTSVLIGTHQPLTGPAAPGYSRISVGARAMFDYINENGGINGRKIEYRVEDDGYNPTRTVEVVKKLVLQDQVFALLGGLGTPTHSKVIEFLNTEKVPDLLVSSGALMWDDPAKSPMTFGYQVDYTREGKIQGDWIKKNLAGKKVGLMFQNDDVGRDSQTGLDQFIAGQIVSRQGYDPANTDVVPQISALRDAGAEVIVCSCVPAYTALSILNAAKLGYRAQFVVSSIGADPATLTGLLQEFGKRGGTEVSAGQLLNGLVGTGYLPDVSRADDPWIKLLREVHQKYIPNEQLTNTVIFGMVQAFTFAQALKAAGRDLTRQKLVDAMSSGALEGPGLTPFGFTQQSHSGYTGAFVFKINPDTTTTEIQPPMVTDRATGPITPANLQRKTPQEINLFGGTS</sequence>
<dbReference type="PANTHER" id="PTHR47235:SF1">
    <property type="entry name" value="BLR6548 PROTEIN"/>
    <property type="match status" value="1"/>
</dbReference>
<keyword evidence="2 3" id="KW-0732">Signal</keyword>
<reference evidence="5 6" key="1">
    <citation type="submission" date="2016-04" db="EMBL/GenBank/DDBJ databases">
        <title>Complete genome sequence and analysis of deep-sea sediment isolate, Amycolatopsis sp. WP1.</title>
        <authorList>
            <person name="Wang H."/>
            <person name="Chen S."/>
            <person name="Wu Q."/>
        </authorList>
    </citation>
    <scope>NUCLEOTIDE SEQUENCE [LARGE SCALE GENOMIC DNA]</scope>
    <source>
        <strain evidence="5 6">WP1</strain>
    </source>
</reference>
<feature type="chain" id="PRO_5016839130" evidence="3">
    <location>
        <begin position="24"/>
        <end position="439"/>
    </location>
</feature>
<evidence type="ECO:0000259" key="4">
    <source>
        <dbReference type="Pfam" id="PF13458"/>
    </source>
</evidence>
<feature type="signal peptide" evidence="3">
    <location>
        <begin position="1"/>
        <end position="23"/>
    </location>
</feature>
<dbReference type="Proteomes" id="UP000250434">
    <property type="component" value="Chromosome"/>
</dbReference>
<name>A0A344L547_9PSEU</name>
<gene>
    <name evidence="5" type="ORF">A4R43_11910</name>
</gene>
<dbReference type="AlphaFoldDB" id="A0A344L547"/>
<evidence type="ECO:0000256" key="1">
    <source>
        <dbReference type="ARBA" id="ARBA00010062"/>
    </source>
</evidence>
<dbReference type="KEGG" id="aab:A4R43_11910"/>